<dbReference type="KEGG" id="aad:TC41_2081"/>
<dbReference type="Proteomes" id="UP000000292">
    <property type="component" value="Chromosome"/>
</dbReference>
<dbReference type="STRING" id="1048834.TC41_2081"/>
<reference evidence="2 3" key="1">
    <citation type="journal article" date="2011" name="J. Bacteriol.">
        <title>Complete Genome Sequence of Alicyclobacillus acidocaldarius Strain Tc-4-1.</title>
        <authorList>
            <person name="Chen Y."/>
            <person name="He Y."/>
            <person name="Zhang B."/>
            <person name="Yang J."/>
            <person name="Li W."/>
            <person name="Dong Z."/>
            <person name="Hu S."/>
        </authorList>
    </citation>
    <scope>NUCLEOTIDE SEQUENCE [LARGE SCALE GENOMIC DNA]</scope>
    <source>
        <strain evidence="2 3">Tc-4-1</strain>
    </source>
</reference>
<evidence type="ECO:0000256" key="1">
    <source>
        <dbReference type="SAM" id="Phobius"/>
    </source>
</evidence>
<dbReference type="RefSeq" id="WP_014464838.1">
    <property type="nucleotide sequence ID" value="NC_017167.1"/>
</dbReference>
<keyword evidence="1" id="KW-1133">Transmembrane helix</keyword>
<organism evidence="2 3">
    <name type="scientific">Alicyclobacillus acidocaldarius (strain Tc-4-1)</name>
    <name type="common">Bacillus acidocaldarius</name>
    <dbReference type="NCBI Taxonomy" id="1048834"/>
    <lineage>
        <taxon>Bacteria</taxon>
        <taxon>Bacillati</taxon>
        <taxon>Bacillota</taxon>
        <taxon>Bacilli</taxon>
        <taxon>Bacillales</taxon>
        <taxon>Alicyclobacillaceae</taxon>
        <taxon>Alicyclobacillus</taxon>
    </lineage>
</organism>
<reference evidence="3" key="2">
    <citation type="submission" date="2011-06" db="EMBL/GenBank/DDBJ databases">
        <title>The complete genome sequence of Alicyclobacillus acidocaldarius sp. Tc-4-1.</title>
        <authorList>
            <person name="Chen Y."/>
            <person name="He Y."/>
            <person name="Dong Z."/>
            <person name="Hu S."/>
        </authorList>
    </citation>
    <scope>NUCLEOTIDE SEQUENCE [LARGE SCALE GENOMIC DNA]</scope>
    <source>
        <strain evidence="3">Tc-4-1</strain>
    </source>
</reference>
<proteinExistence type="predicted"/>
<name>F8IEU6_ALIAT</name>
<sequence length="61" mass="6365">MAYFALTDHAIVAGLNSGFIAPVANFLVTLVVSAATRSWDARRTAQRTAPAQADPASGFEA</sequence>
<evidence type="ECO:0000313" key="3">
    <source>
        <dbReference type="Proteomes" id="UP000000292"/>
    </source>
</evidence>
<keyword evidence="1" id="KW-0812">Transmembrane</keyword>
<gene>
    <name evidence="2" type="ordered locus">TC41_2081</name>
</gene>
<dbReference type="AlphaFoldDB" id="F8IEU6"/>
<dbReference type="HOGENOM" id="CLU_2912184_0_0_9"/>
<protein>
    <submittedName>
        <fullName evidence="2">Na+/solute symporter</fullName>
    </submittedName>
</protein>
<dbReference type="EMBL" id="CP002902">
    <property type="protein sequence ID" value="AEJ43992.1"/>
    <property type="molecule type" value="Genomic_DNA"/>
</dbReference>
<dbReference type="PATRIC" id="fig|1048834.4.peg.1967"/>
<evidence type="ECO:0000313" key="2">
    <source>
        <dbReference type="EMBL" id="AEJ43992.1"/>
    </source>
</evidence>
<keyword evidence="1" id="KW-0472">Membrane</keyword>
<accession>F8IEU6</accession>
<feature type="transmembrane region" description="Helical" evidence="1">
    <location>
        <begin position="12"/>
        <end position="35"/>
    </location>
</feature>